<reference evidence="1" key="1">
    <citation type="journal article" date="2020" name="Fungal Divers.">
        <title>Resolving the Mortierellaceae phylogeny through synthesis of multi-gene phylogenetics and phylogenomics.</title>
        <authorList>
            <person name="Vandepol N."/>
            <person name="Liber J."/>
            <person name="Desiro A."/>
            <person name="Na H."/>
            <person name="Kennedy M."/>
            <person name="Barry K."/>
            <person name="Grigoriev I.V."/>
            <person name="Miller A.N."/>
            <person name="O'Donnell K."/>
            <person name="Stajich J.E."/>
            <person name="Bonito G."/>
        </authorList>
    </citation>
    <scope>NUCLEOTIDE SEQUENCE</scope>
    <source>
        <strain evidence="1">CK1249</strain>
    </source>
</reference>
<dbReference type="EMBL" id="JAAAHY010000300">
    <property type="protein sequence ID" value="KAF9964977.1"/>
    <property type="molecule type" value="Genomic_DNA"/>
</dbReference>
<dbReference type="Gene3D" id="3.80.10.10">
    <property type="entry name" value="Ribonuclease Inhibitor"/>
    <property type="match status" value="1"/>
</dbReference>
<keyword evidence="2" id="KW-1185">Reference proteome</keyword>
<name>A0A9P6J957_MORAP</name>
<organism evidence="1 2">
    <name type="scientific">Mortierella alpina</name>
    <name type="common">Oleaginous fungus</name>
    <name type="synonym">Mortierella renispora</name>
    <dbReference type="NCBI Taxonomy" id="64518"/>
    <lineage>
        <taxon>Eukaryota</taxon>
        <taxon>Fungi</taxon>
        <taxon>Fungi incertae sedis</taxon>
        <taxon>Mucoromycota</taxon>
        <taxon>Mortierellomycotina</taxon>
        <taxon>Mortierellomycetes</taxon>
        <taxon>Mortierellales</taxon>
        <taxon>Mortierellaceae</taxon>
        <taxon>Mortierella</taxon>
    </lineage>
</organism>
<sequence length="378" mass="43350">MRDRTVDYEDWHFKGLATPLPKLKDILDRAIAARTSPVNGSIEVKIKALRFPDLEEENADLIQELYQQMLGDHCPALRHLILSSFDDGSQGSHHAIQAATELKTVRAFRFNDESGWSSRDTISTLVKHHSKTLEEVELLLCRMISSRDQQALFVSCKQLKRFWMVPDGTSPAAYEIEFRDIFTGAWNCLGMRELSLTFNRFINVKKTVEAMRLEGSKGAAGDRDLEVDEVYRPDDMAQERRAGAWAAKQAFAQIGRLTALEHLALGTDEGPNGSEEDVLESKWDLTLSKGWLAQLAGLKNLRHFHMRTDHWSCMGQAEVEFMDAEWPWLDCVSFDWCSMTDDQFMKEVSLPHWQWLQQKRPSLRLSVIQMYTEADCAY</sequence>
<accession>A0A9P6J957</accession>
<protein>
    <submittedName>
        <fullName evidence="1">Uncharacterized protein</fullName>
    </submittedName>
</protein>
<gene>
    <name evidence="1" type="ORF">BGZ70_005641</name>
</gene>
<evidence type="ECO:0000313" key="2">
    <source>
        <dbReference type="Proteomes" id="UP000738359"/>
    </source>
</evidence>
<proteinExistence type="predicted"/>
<comment type="caution">
    <text evidence="1">The sequence shown here is derived from an EMBL/GenBank/DDBJ whole genome shotgun (WGS) entry which is preliminary data.</text>
</comment>
<dbReference type="InterPro" id="IPR032675">
    <property type="entry name" value="LRR_dom_sf"/>
</dbReference>
<evidence type="ECO:0000313" key="1">
    <source>
        <dbReference type="EMBL" id="KAF9964977.1"/>
    </source>
</evidence>
<dbReference type="OrthoDB" id="2405020at2759"/>
<dbReference type="Proteomes" id="UP000738359">
    <property type="component" value="Unassembled WGS sequence"/>
</dbReference>
<dbReference type="SUPFAM" id="SSF52047">
    <property type="entry name" value="RNI-like"/>
    <property type="match status" value="1"/>
</dbReference>
<dbReference type="AlphaFoldDB" id="A0A9P6J957"/>